<feature type="transmembrane region" description="Helical" evidence="1">
    <location>
        <begin position="150"/>
        <end position="168"/>
    </location>
</feature>
<keyword evidence="4" id="KW-1185">Reference proteome</keyword>
<keyword evidence="1" id="KW-0812">Transmembrane</keyword>
<evidence type="ECO:0000313" key="3">
    <source>
        <dbReference type="EMBL" id="SDB80226.1"/>
    </source>
</evidence>
<organism evidence="3 4">
    <name type="scientific">Raineyella antarctica</name>
    <dbReference type="NCBI Taxonomy" id="1577474"/>
    <lineage>
        <taxon>Bacteria</taxon>
        <taxon>Bacillati</taxon>
        <taxon>Actinomycetota</taxon>
        <taxon>Actinomycetes</taxon>
        <taxon>Propionibacteriales</taxon>
        <taxon>Propionibacteriaceae</taxon>
        <taxon>Raineyella</taxon>
    </lineage>
</organism>
<name>A0A1G6GGC4_9ACTN</name>
<evidence type="ECO:0000259" key="2">
    <source>
        <dbReference type="Pfam" id="PF02517"/>
    </source>
</evidence>
<keyword evidence="1" id="KW-0472">Membrane</keyword>
<keyword evidence="1" id="KW-1133">Transmembrane helix</keyword>
<evidence type="ECO:0000256" key="1">
    <source>
        <dbReference type="SAM" id="Phobius"/>
    </source>
</evidence>
<feature type="transmembrane region" description="Helical" evidence="1">
    <location>
        <begin position="20"/>
        <end position="44"/>
    </location>
</feature>
<accession>A0A1G6GGC4</accession>
<feature type="transmembrane region" description="Helical" evidence="1">
    <location>
        <begin position="213"/>
        <end position="231"/>
    </location>
</feature>
<dbReference type="STRING" id="1577474.GA0111570_10212"/>
<dbReference type="InterPro" id="IPR003675">
    <property type="entry name" value="Rce1/LyrA-like_dom"/>
</dbReference>
<dbReference type="GO" id="GO:0006508">
    <property type="term" value="P:proteolysis"/>
    <property type="evidence" value="ECO:0007669"/>
    <property type="project" value="UniProtKB-KW"/>
</dbReference>
<dbReference type="Proteomes" id="UP000199086">
    <property type="component" value="Unassembled WGS sequence"/>
</dbReference>
<dbReference type="Pfam" id="PF02517">
    <property type="entry name" value="Rce1-like"/>
    <property type="match status" value="1"/>
</dbReference>
<dbReference type="RefSeq" id="WP_245702993.1">
    <property type="nucleotide sequence ID" value="NZ_FMYF01000002.1"/>
</dbReference>
<feature type="domain" description="CAAX prenyl protease 2/Lysostaphin resistance protein A-like" evidence="2">
    <location>
        <begin position="158"/>
        <end position="248"/>
    </location>
</feature>
<feature type="transmembrane region" description="Helical" evidence="1">
    <location>
        <begin position="238"/>
        <end position="257"/>
    </location>
</feature>
<feature type="transmembrane region" description="Helical" evidence="1">
    <location>
        <begin position="116"/>
        <end position="138"/>
    </location>
</feature>
<dbReference type="GO" id="GO:0004175">
    <property type="term" value="F:endopeptidase activity"/>
    <property type="evidence" value="ECO:0007669"/>
    <property type="project" value="UniProtKB-ARBA"/>
</dbReference>
<protein>
    <submittedName>
        <fullName evidence="3">CAAX protease self-immunity</fullName>
    </submittedName>
</protein>
<dbReference type="AlphaFoldDB" id="A0A1G6GGC4"/>
<proteinExistence type="predicted"/>
<keyword evidence="3" id="KW-0645">Protease</keyword>
<feature type="transmembrane region" description="Helical" evidence="1">
    <location>
        <begin position="73"/>
        <end position="95"/>
    </location>
</feature>
<keyword evidence="3" id="KW-0378">Hydrolase</keyword>
<feature type="transmembrane region" description="Helical" evidence="1">
    <location>
        <begin position="189"/>
        <end position="207"/>
    </location>
</feature>
<dbReference type="GO" id="GO:0080120">
    <property type="term" value="P:CAAX-box protein maturation"/>
    <property type="evidence" value="ECO:0007669"/>
    <property type="project" value="UniProtKB-ARBA"/>
</dbReference>
<sequence length="264" mass="28456">MRPVWTPARTGAPPATRWPYGLEVVLLLLVSLGRSAVYSVLAIIDLSTRPGGVGKQTSELNPTIIPDRAWLDAMYQVVQTVLPLVPVLLAVLLLSRDHARPWSAIGMDLRRRTWRRDLLGGLALAAAIGVPGLGLYLAARAAGLNTEVSAAGVGTGLWAIGLLVARALMNGVVEEVLVVGYLVDRLRRIGWSLPVVLACSALLRGAYHLYQGWGAFAGNMVMGVVFGLVYLRWRRVMPLVVAHTVIDIVAFVGYAVLAPRVGWI</sequence>
<dbReference type="EMBL" id="FMYF01000002">
    <property type="protein sequence ID" value="SDB80226.1"/>
    <property type="molecule type" value="Genomic_DNA"/>
</dbReference>
<reference evidence="3 4" key="1">
    <citation type="submission" date="2016-06" db="EMBL/GenBank/DDBJ databases">
        <authorList>
            <person name="Olsen C.W."/>
            <person name="Carey S."/>
            <person name="Hinshaw L."/>
            <person name="Karasin A.I."/>
        </authorList>
    </citation>
    <scope>NUCLEOTIDE SEQUENCE [LARGE SCALE GENOMIC DNA]</scope>
    <source>
        <strain evidence="3 4">LZ-22</strain>
    </source>
</reference>
<evidence type="ECO:0000313" key="4">
    <source>
        <dbReference type="Proteomes" id="UP000199086"/>
    </source>
</evidence>
<gene>
    <name evidence="3" type="ORF">GA0111570_10212</name>
</gene>